<evidence type="ECO:0000256" key="3">
    <source>
        <dbReference type="ARBA" id="ARBA00022692"/>
    </source>
</evidence>
<dbReference type="InterPro" id="IPR050545">
    <property type="entry name" value="Mycobact_MmpL"/>
</dbReference>
<dbReference type="PANTHER" id="PTHR33406">
    <property type="entry name" value="MEMBRANE PROTEIN MJ1562-RELATED"/>
    <property type="match status" value="1"/>
</dbReference>
<dbReference type="Gene3D" id="1.20.1640.10">
    <property type="entry name" value="Multidrug efflux transporter AcrB transmembrane domain"/>
    <property type="match status" value="2"/>
</dbReference>
<name>A0A7V2WUT4_LEUMU</name>
<evidence type="ECO:0000313" key="8">
    <source>
        <dbReference type="EMBL" id="HFC92032.1"/>
    </source>
</evidence>
<evidence type="ECO:0000256" key="2">
    <source>
        <dbReference type="ARBA" id="ARBA00022475"/>
    </source>
</evidence>
<feature type="transmembrane region" description="Helical" evidence="6">
    <location>
        <begin position="143"/>
        <end position="162"/>
    </location>
</feature>
<keyword evidence="3 6" id="KW-0812">Transmembrane</keyword>
<dbReference type="InterPro" id="IPR004869">
    <property type="entry name" value="MMPL_dom"/>
</dbReference>
<feature type="transmembrane region" description="Helical" evidence="6">
    <location>
        <begin position="272"/>
        <end position="295"/>
    </location>
</feature>
<evidence type="ECO:0000256" key="6">
    <source>
        <dbReference type="SAM" id="Phobius"/>
    </source>
</evidence>
<dbReference type="GO" id="GO:0005886">
    <property type="term" value="C:plasma membrane"/>
    <property type="evidence" value="ECO:0007669"/>
    <property type="project" value="UniProtKB-SubCell"/>
</dbReference>
<feature type="domain" description="SSD" evidence="7">
    <location>
        <begin position="169"/>
        <end position="294"/>
    </location>
</feature>
<dbReference type="PANTHER" id="PTHR33406:SF12">
    <property type="entry name" value="BLR2997 PROTEIN"/>
    <property type="match status" value="1"/>
</dbReference>
<accession>A0A7V2WUT4</accession>
<keyword evidence="5 6" id="KW-0472">Membrane</keyword>
<feature type="transmembrane region" description="Helical" evidence="6">
    <location>
        <begin position="169"/>
        <end position="191"/>
    </location>
</feature>
<dbReference type="InterPro" id="IPR000731">
    <property type="entry name" value="SSD"/>
</dbReference>
<evidence type="ECO:0000256" key="1">
    <source>
        <dbReference type="ARBA" id="ARBA00004651"/>
    </source>
</evidence>
<comment type="subcellular location">
    <subcellularLocation>
        <location evidence="1">Cell membrane</location>
        <topology evidence="1">Multi-pass membrane protein</topology>
    </subcellularLocation>
</comment>
<sequence>TRKTLAALEDITQRAWKTPHSIRVDSLANYQHTESVGDDMSVANLYEEAEKLTDEELVKIEKIAVNEPLLVHRLISEKAHMTAVNVTIEVPPDGEMTKIVPQVVKHARELKAYINETYPELDVYLTGIVMMNNAFAEASKYDMSHLIPLTFLMILVIVFLLLRSFSGVLATILVSIFSIISAMGLAGWVGIELSPPVMSAPVIILTLAVADCVHILSTWMHQMHLGADKKAAMVESLRINLGPVFLTSLTTAIGFLSLNFSDAPPFRDLGNIAAMGVTAAFIFSVTLLPALATLLPSKVKQTDKKFIMSSFMVSLAEWVIGKQKVLLISMTVLSLAMIALIPKNELNDIYVEYFDERIKFRTDTDFVVKNMTGIYFVDYSLDSKKAGGVSEPAVLAQIDQFSEWLRSQPEVIHVNTIVDTFKRLNRNMHGDDQSWYRLPDSRELAAQYLLLYEMSLPYGLDLNNQIDIDKKSTRLSVTMKTVSTQKVLAFEKRVDAWMETNTPLIKSVGASPTIMFAHIGMKNIKSMLTGTTVALVLISIILIIALGSVRYGLLSLVPNLVPAGLAFGFWAVIDGEIGLALSVVTAMTLGIVVDDTIHFLSKYIRARREQNLSAEDAVRYAFSTVGVALWVTSLALIGGFLVLSTSSFELNAGMGLLTSIVIAFALLADFLLLPPLLIKLDGWLKG</sequence>
<evidence type="ECO:0000259" key="7">
    <source>
        <dbReference type="PROSITE" id="PS50156"/>
    </source>
</evidence>
<dbReference type="Proteomes" id="UP000885750">
    <property type="component" value="Unassembled WGS sequence"/>
</dbReference>
<comment type="caution">
    <text evidence="8">The sequence shown here is derived from an EMBL/GenBank/DDBJ whole genome shotgun (WGS) entry which is preliminary data.</text>
</comment>
<feature type="transmembrane region" description="Helical" evidence="6">
    <location>
        <begin position="620"/>
        <end position="643"/>
    </location>
</feature>
<feature type="transmembrane region" description="Helical" evidence="6">
    <location>
        <begin position="325"/>
        <end position="342"/>
    </location>
</feature>
<organism evidence="8">
    <name type="scientific">Leucothrix mucor</name>
    <dbReference type="NCBI Taxonomy" id="45248"/>
    <lineage>
        <taxon>Bacteria</taxon>
        <taxon>Pseudomonadati</taxon>
        <taxon>Pseudomonadota</taxon>
        <taxon>Gammaproteobacteria</taxon>
        <taxon>Thiotrichales</taxon>
        <taxon>Thiotrichaceae</taxon>
        <taxon>Leucothrix</taxon>
    </lineage>
</organism>
<feature type="transmembrane region" description="Helical" evidence="6">
    <location>
        <begin position="553"/>
        <end position="573"/>
    </location>
</feature>
<dbReference type="Pfam" id="PF03176">
    <property type="entry name" value="MMPL"/>
    <property type="match status" value="2"/>
</dbReference>
<feature type="transmembrane region" description="Helical" evidence="6">
    <location>
        <begin position="241"/>
        <end position="260"/>
    </location>
</feature>
<keyword evidence="4 6" id="KW-1133">Transmembrane helix</keyword>
<evidence type="ECO:0000256" key="4">
    <source>
        <dbReference type="ARBA" id="ARBA00022989"/>
    </source>
</evidence>
<protein>
    <submittedName>
        <fullName evidence="8">RND transporter</fullName>
    </submittedName>
</protein>
<dbReference type="SUPFAM" id="SSF82866">
    <property type="entry name" value="Multidrug efflux transporter AcrB transmembrane domain"/>
    <property type="match status" value="2"/>
</dbReference>
<dbReference type="PROSITE" id="PS50156">
    <property type="entry name" value="SSD"/>
    <property type="match status" value="1"/>
</dbReference>
<feature type="transmembrane region" description="Helical" evidence="6">
    <location>
        <begin position="579"/>
        <end position="600"/>
    </location>
</feature>
<proteinExistence type="predicted"/>
<dbReference type="AlphaFoldDB" id="A0A7V2WUT4"/>
<feature type="non-terminal residue" evidence="8">
    <location>
        <position position="1"/>
    </location>
</feature>
<gene>
    <name evidence="8" type="ORF">ENJ51_04390</name>
</gene>
<dbReference type="EMBL" id="DRMS01000172">
    <property type="protein sequence ID" value="HFC92032.1"/>
    <property type="molecule type" value="Genomic_DNA"/>
</dbReference>
<feature type="transmembrane region" description="Helical" evidence="6">
    <location>
        <begin position="527"/>
        <end position="546"/>
    </location>
</feature>
<feature type="transmembrane region" description="Helical" evidence="6">
    <location>
        <begin position="655"/>
        <end position="678"/>
    </location>
</feature>
<evidence type="ECO:0000256" key="5">
    <source>
        <dbReference type="ARBA" id="ARBA00023136"/>
    </source>
</evidence>
<reference evidence="8" key="1">
    <citation type="journal article" date="2020" name="mSystems">
        <title>Genome- and Community-Level Interaction Insights into Carbon Utilization and Element Cycling Functions of Hydrothermarchaeota in Hydrothermal Sediment.</title>
        <authorList>
            <person name="Zhou Z."/>
            <person name="Liu Y."/>
            <person name="Xu W."/>
            <person name="Pan J."/>
            <person name="Luo Z.H."/>
            <person name="Li M."/>
        </authorList>
    </citation>
    <scope>NUCLEOTIDE SEQUENCE [LARGE SCALE GENOMIC DNA]</scope>
    <source>
        <strain evidence="8">HyVt-493</strain>
    </source>
</reference>
<keyword evidence="2" id="KW-1003">Cell membrane</keyword>
<feature type="transmembrane region" description="Helical" evidence="6">
    <location>
        <begin position="197"/>
        <end position="220"/>
    </location>
</feature>